<dbReference type="VEuPathDB" id="VectorBase:AMAM002012"/>
<protein>
    <submittedName>
        <fullName evidence="2">CRAL-TRIO domain-containing protein</fullName>
    </submittedName>
</protein>
<reference evidence="3" key="1">
    <citation type="submission" date="2013-09" db="EMBL/GenBank/DDBJ databases">
        <title>The Genome Sequence of Anopheles maculatus species B.</title>
        <authorList>
            <consortium name="The Broad Institute Genomics Platform"/>
            <person name="Neafsey D.E."/>
            <person name="Besansky N."/>
            <person name="Howell P."/>
            <person name="Walton C."/>
            <person name="Young S.K."/>
            <person name="Zeng Q."/>
            <person name="Gargeya S."/>
            <person name="Fitzgerald M."/>
            <person name="Haas B."/>
            <person name="Abouelleil A."/>
            <person name="Allen A.W."/>
            <person name="Alvarado L."/>
            <person name="Arachchi H.M."/>
            <person name="Berlin A.M."/>
            <person name="Chapman S.B."/>
            <person name="Gainer-Dewar J."/>
            <person name="Goldberg J."/>
            <person name="Griggs A."/>
            <person name="Gujja S."/>
            <person name="Hansen M."/>
            <person name="Howarth C."/>
            <person name="Imamovic A."/>
            <person name="Ireland A."/>
            <person name="Larimer J."/>
            <person name="McCowan C."/>
            <person name="Murphy C."/>
            <person name="Pearson M."/>
            <person name="Poon T.W."/>
            <person name="Priest M."/>
            <person name="Roberts A."/>
            <person name="Saif S."/>
            <person name="Shea T."/>
            <person name="Sisk P."/>
            <person name="Sykes S."/>
            <person name="Wortman J."/>
            <person name="Nusbaum C."/>
            <person name="Birren B."/>
        </authorList>
    </citation>
    <scope>NUCLEOTIDE SEQUENCE [LARGE SCALE GENOMIC DNA]</scope>
    <source>
        <strain evidence="3">maculatus3</strain>
    </source>
</reference>
<dbReference type="InterPro" id="IPR011074">
    <property type="entry name" value="CRAL/TRIO_N_dom"/>
</dbReference>
<dbReference type="EnsemblMetazoa" id="AMAM002012-RA">
    <property type="protein sequence ID" value="AMAM002012-PA"/>
    <property type="gene ID" value="AMAM002012"/>
</dbReference>
<dbReference type="GO" id="GO:0016020">
    <property type="term" value="C:membrane"/>
    <property type="evidence" value="ECO:0007669"/>
    <property type="project" value="TreeGrafter"/>
</dbReference>
<feature type="domain" description="CRAL-TRIO" evidence="1">
    <location>
        <begin position="155"/>
        <end position="315"/>
    </location>
</feature>
<keyword evidence="3" id="KW-1185">Reference proteome</keyword>
<evidence type="ECO:0000313" key="3">
    <source>
        <dbReference type="Proteomes" id="UP000075901"/>
    </source>
</evidence>
<evidence type="ECO:0000259" key="1">
    <source>
        <dbReference type="PROSITE" id="PS50191"/>
    </source>
</evidence>
<reference evidence="2" key="2">
    <citation type="submission" date="2020-05" db="UniProtKB">
        <authorList>
            <consortium name="EnsemblMetazoa"/>
        </authorList>
    </citation>
    <scope>IDENTIFICATION</scope>
    <source>
        <strain evidence="2">maculatus3</strain>
    </source>
</reference>
<dbReference type="PANTHER" id="PTHR10174:SF166">
    <property type="entry name" value="LD40136P"/>
    <property type="match status" value="1"/>
</dbReference>
<dbReference type="AlphaFoldDB" id="A0A182S8W1"/>
<dbReference type="SUPFAM" id="SSF52087">
    <property type="entry name" value="CRAL/TRIO domain"/>
    <property type="match status" value="1"/>
</dbReference>
<dbReference type="InterPro" id="IPR036865">
    <property type="entry name" value="CRAL-TRIO_dom_sf"/>
</dbReference>
<accession>A0A182S8W1</accession>
<sequence>MASNQLTYPVDKCPKVYDEYKLTLPELYREIAKEELREDDTIRESALAEMRQWIAENPYIFKCRTDAKFLLRFLRFRQFSVPMACEALERYLTVRQLYPSWFKNLDCTESVMKEILDNEPFTYLGQDGAGRAVFLARYGRFNGDKHSPVQDARSVMKEILDNEPFTYLGQDGAGRAVFLARYGRFNGDKHSPVQDARVMALVLETVLEWEQFQIGGCQVFVDYRDSTLSSFEKWSLSELKIIMDVYSRSYPVRYGEIHAAKLPKFAVPVVESLLSFTNSKLREKIRCYSSITELEKLMEPSYKPTAYGGTVDFDELNREFRKRIEDQRQIVLGLDGMEIDVEHYASLWDAEE</sequence>
<dbReference type="GO" id="GO:1902936">
    <property type="term" value="F:phosphatidylinositol bisphosphate binding"/>
    <property type="evidence" value="ECO:0007669"/>
    <property type="project" value="TreeGrafter"/>
</dbReference>
<proteinExistence type="predicted"/>
<dbReference type="Gene3D" id="3.40.525.10">
    <property type="entry name" value="CRAL-TRIO lipid binding domain"/>
    <property type="match status" value="1"/>
</dbReference>
<name>A0A182S8W1_9DIPT</name>
<dbReference type="Gene3D" id="1.10.8.20">
    <property type="entry name" value="N-terminal domain of phosphatidylinositol transfer protein sec14p"/>
    <property type="match status" value="1"/>
</dbReference>
<evidence type="ECO:0000313" key="2">
    <source>
        <dbReference type="EnsemblMetazoa" id="AMAM002012-PA"/>
    </source>
</evidence>
<dbReference type="InterPro" id="IPR001251">
    <property type="entry name" value="CRAL-TRIO_dom"/>
</dbReference>
<dbReference type="PROSITE" id="PS50191">
    <property type="entry name" value="CRAL_TRIO"/>
    <property type="match status" value="1"/>
</dbReference>
<dbReference type="PANTHER" id="PTHR10174">
    <property type="entry name" value="ALPHA-TOCOPHEROL TRANSFER PROTEIN-RELATED"/>
    <property type="match status" value="1"/>
</dbReference>
<organism evidence="2 3">
    <name type="scientific">Anopheles maculatus</name>
    <dbReference type="NCBI Taxonomy" id="74869"/>
    <lineage>
        <taxon>Eukaryota</taxon>
        <taxon>Metazoa</taxon>
        <taxon>Ecdysozoa</taxon>
        <taxon>Arthropoda</taxon>
        <taxon>Hexapoda</taxon>
        <taxon>Insecta</taxon>
        <taxon>Pterygota</taxon>
        <taxon>Neoptera</taxon>
        <taxon>Endopterygota</taxon>
        <taxon>Diptera</taxon>
        <taxon>Nematocera</taxon>
        <taxon>Culicoidea</taxon>
        <taxon>Culicidae</taxon>
        <taxon>Anophelinae</taxon>
        <taxon>Anopheles</taxon>
        <taxon>Anopheles maculatus group</taxon>
    </lineage>
</organism>
<dbReference type="Proteomes" id="UP000075901">
    <property type="component" value="Unassembled WGS sequence"/>
</dbReference>
<dbReference type="InterPro" id="IPR036273">
    <property type="entry name" value="CRAL/TRIO_N_dom_sf"/>
</dbReference>
<dbReference type="Pfam" id="PF00650">
    <property type="entry name" value="CRAL_TRIO"/>
    <property type="match status" value="1"/>
</dbReference>
<dbReference type="SMART" id="SM01100">
    <property type="entry name" value="CRAL_TRIO_N"/>
    <property type="match status" value="1"/>
</dbReference>
<dbReference type="SUPFAM" id="SSF46938">
    <property type="entry name" value="CRAL/TRIO N-terminal domain"/>
    <property type="match status" value="1"/>
</dbReference>